<dbReference type="RefSeq" id="XP_007164088.1">
    <property type="nucleotide sequence ID" value="XM_007164026.2"/>
</dbReference>
<dbReference type="PANTHER" id="PTHR16007">
    <property type="entry name" value="EPIDIDYMAL MEMBRANE PROTEIN E9-RELATED"/>
    <property type="match status" value="1"/>
</dbReference>
<name>A0A383YMP5_BALAC</name>
<dbReference type="InParanoid" id="A0A383YMP5"/>
<feature type="transmembrane region" description="Helical" evidence="6">
    <location>
        <begin position="122"/>
        <end position="139"/>
    </location>
</feature>
<comment type="similarity">
    <text evidence="2">Belongs to the TMEM45 family.</text>
</comment>
<keyword evidence="3 6" id="KW-0812">Transmembrane</keyword>
<feature type="transmembrane region" description="Helical" evidence="6">
    <location>
        <begin position="51"/>
        <end position="71"/>
    </location>
</feature>
<comment type="subcellular location">
    <subcellularLocation>
        <location evidence="1">Membrane</location>
        <topology evidence="1">Multi-pass membrane protein</topology>
    </subcellularLocation>
</comment>
<feature type="transmembrane region" description="Helical" evidence="6">
    <location>
        <begin position="12"/>
        <end position="31"/>
    </location>
</feature>
<dbReference type="InterPro" id="IPR006904">
    <property type="entry name" value="DUF716"/>
</dbReference>
<feature type="transmembrane region" description="Helical" evidence="6">
    <location>
        <begin position="218"/>
        <end position="243"/>
    </location>
</feature>
<keyword evidence="4 6" id="KW-1133">Transmembrane helix</keyword>
<evidence type="ECO:0000313" key="7">
    <source>
        <dbReference type="Proteomes" id="UP001652580"/>
    </source>
</evidence>
<sequence length="290" mass="33009">MGNFKGHALPGTFFFILGIWWTTKCILKYAFKKHKQTSYLDSKVLFHRVEILEGIIIAGMALTGMLGEQFIPGGPHLTLYDYKEGQWVQLLGWHHFTMYFFFGLLGVTNILCSTIRSLPASFTKLMLANALFVEGFVFYNHTHGREMLDIFVHKLLVLVIFLTGLIAFLELFILTNITVELLRISFFLLQGSWFWQIGFVLYPPSGGPAWDLVDHDNVMFLTICFCWHYAIAIIIIGAIYAFVTCTMSSQISCTGKALPSSYHIRENGEPAEFLPLRSFTSSHVKNCNSF</sequence>
<evidence type="ECO:0000256" key="2">
    <source>
        <dbReference type="ARBA" id="ARBA00006948"/>
    </source>
</evidence>
<feature type="transmembrane region" description="Helical" evidence="6">
    <location>
        <begin position="91"/>
        <end position="110"/>
    </location>
</feature>
<dbReference type="CTD" id="55076"/>
<dbReference type="GO" id="GO:0016020">
    <property type="term" value="C:membrane"/>
    <property type="evidence" value="ECO:0007669"/>
    <property type="project" value="UniProtKB-SubCell"/>
</dbReference>
<feature type="transmembrane region" description="Helical" evidence="6">
    <location>
        <begin position="181"/>
        <end position="202"/>
    </location>
</feature>
<evidence type="ECO:0000256" key="1">
    <source>
        <dbReference type="ARBA" id="ARBA00004141"/>
    </source>
</evidence>
<evidence type="ECO:0000256" key="5">
    <source>
        <dbReference type="ARBA" id="ARBA00023136"/>
    </source>
</evidence>
<accession>A0A383YMP5</accession>
<dbReference type="PANTHER" id="PTHR16007:SF21">
    <property type="entry name" value="TRANSMEMBRANE PROTEIN 45A"/>
    <property type="match status" value="1"/>
</dbReference>
<dbReference type="KEGG" id="bacu:103020624"/>
<dbReference type="GeneID" id="103020624"/>
<reference evidence="8" key="1">
    <citation type="submission" date="2025-08" db="UniProtKB">
        <authorList>
            <consortium name="RefSeq"/>
        </authorList>
    </citation>
    <scope>IDENTIFICATION</scope>
</reference>
<proteinExistence type="inferred from homology"/>
<evidence type="ECO:0000256" key="6">
    <source>
        <dbReference type="SAM" id="Phobius"/>
    </source>
</evidence>
<keyword evidence="5 6" id="KW-0472">Membrane</keyword>
<feature type="transmembrane region" description="Helical" evidence="6">
    <location>
        <begin position="151"/>
        <end position="174"/>
    </location>
</feature>
<dbReference type="InterPro" id="IPR042127">
    <property type="entry name" value="TMEM45"/>
</dbReference>
<protein>
    <submittedName>
        <fullName evidence="8">Transmembrane protein 45A isoform X1</fullName>
    </submittedName>
</protein>
<keyword evidence="7" id="KW-1185">Reference proteome</keyword>
<dbReference type="Pfam" id="PF04819">
    <property type="entry name" value="DUF716"/>
    <property type="match status" value="1"/>
</dbReference>
<organism evidence="7 8">
    <name type="scientific">Balaenoptera acutorostrata</name>
    <name type="common">Common minke whale</name>
    <name type="synonym">Balaena rostrata</name>
    <dbReference type="NCBI Taxonomy" id="9767"/>
    <lineage>
        <taxon>Eukaryota</taxon>
        <taxon>Metazoa</taxon>
        <taxon>Chordata</taxon>
        <taxon>Craniata</taxon>
        <taxon>Vertebrata</taxon>
        <taxon>Euteleostomi</taxon>
        <taxon>Mammalia</taxon>
        <taxon>Eutheria</taxon>
        <taxon>Laurasiatheria</taxon>
        <taxon>Artiodactyla</taxon>
        <taxon>Whippomorpha</taxon>
        <taxon>Cetacea</taxon>
        <taxon>Mysticeti</taxon>
        <taxon>Balaenopteridae</taxon>
        <taxon>Balaenoptera</taxon>
    </lineage>
</organism>
<evidence type="ECO:0000313" key="8">
    <source>
        <dbReference type="RefSeq" id="XP_007164088.1"/>
    </source>
</evidence>
<evidence type="ECO:0000256" key="3">
    <source>
        <dbReference type="ARBA" id="ARBA00022692"/>
    </source>
</evidence>
<evidence type="ECO:0000256" key="4">
    <source>
        <dbReference type="ARBA" id="ARBA00022989"/>
    </source>
</evidence>
<dbReference type="Proteomes" id="UP001652580">
    <property type="component" value="Chromosome 4"/>
</dbReference>
<gene>
    <name evidence="8" type="primary">TMEM45A</name>
</gene>
<dbReference type="AlphaFoldDB" id="A0A383YMP5"/>